<proteinExistence type="predicted"/>
<evidence type="ECO:0008006" key="3">
    <source>
        <dbReference type="Google" id="ProtNLM"/>
    </source>
</evidence>
<dbReference type="EMBL" id="JAVREU010000001">
    <property type="protein sequence ID" value="MDT0386046.1"/>
    <property type="molecule type" value="Genomic_DNA"/>
</dbReference>
<gene>
    <name evidence="1" type="ORF">RM641_01250</name>
</gene>
<accession>A0ABU2P1M9</accession>
<reference evidence="2" key="1">
    <citation type="submission" date="2023-07" db="EMBL/GenBank/DDBJ databases">
        <title>30 novel species of actinomycetes from the DSMZ collection.</title>
        <authorList>
            <person name="Nouioui I."/>
        </authorList>
    </citation>
    <scope>NUCLEOTIDE SEQUENCE [LARGE SCALE GENOMIC DNA]</scope>
    <source>
        <strain evidence="2">DSM 41921</strain>
    </source>
</reference>
<protein>
    <recommendedName>
        <fullName evidence="3">Transposase IS4-like domain-containing protein</fullName>
    </recommendedName>
</protein>
<organism evidence="1 2">
    <name type="scientific">Streptomyces dubilierae</name>
    <dbReference type="NCBI Taxonomy" id="3075533"/>
    <lineage>
        <taxon>Bacteria</taxon>
        <taxon>Bacillati</taxon>
        <taxon>Actinomycetota</taxon>
        <taxon>Actinomycetes</taxon>
        <taxon>Kitasatosporales</taxon>
        <taxon>Streptomycetaceae</taxon>
        <taxon>Streptomyces</taxon>
    </lineage>
</organism>
<comment type="caution">
    <text evidence="1">The sequence shown here is derived from an EMBL/GenBank/DDBJ whole genome shotgun (WGS) entry which is preliminary data.</text>
</comment>
<evidence type="ECO:0000313" key="2">
    <source>
        <dbReference type="Proteomes" id="UP001183586"/>
    </source>
</evidence>
<dbReference type="RefSeq" id="WP_311678235.1">
    <property type="nucleotide sequence ID" value="NZ_JAVREU010000001.1"/>
</dbReference>
<evidence type="ECO:0000313" key="1">
    <source>
        <dbReference type="EMBL" id="MDT0386046.1"/>
    </source>
</evidence>
<name>A0ABU2P1M9_9ACTN</name>
<keyword evidence="2" id="KW-1185">Reference proteome</keyword>
<dbReference type="Proteomes" id="UP001183586">
    <property type="component" value="Unassembled WGS sequence"/>
</dbReference>
<sequence>MSPTAAALVCSAWSIRSHVQEPSASVIDSESVKADAVVGADSHRVRRRQAINGRKGHVVVDTLGPPVREEGAQGGGVWCLRR</sequence>